<dbReference type="Proteomes" id="UP001562425">
    <property type="component" value="Unassembled WGS sequence"/>
</dbReference>
<sequence length="357" mass="40434">MVIGLTNSSGRISAALVIEYKTSWENIDSVGWIWAANTVGQRKRDQSDKSLSKDLEGMYAKVMKENELSKTSSQNSSTVPLRKDAMLKDGEQLLSDPKLARQLILAIKTKPTMSFKRSREDLTKSDSEDEPVQSLDQLFSRMKSMFEETNERIECCKTDLQSEFAVLRDDMQQFKAECTNNVNKLSAELSKTQDNVSLNYERILICGKLNDLLLSGVPYQSSENISNYVRSVSLALGYSDQDRPLIYTKRLARLPIADGAAPPLLLQFTFRAARDEFYRRYLSSRNLSLSHLGFTINKRIYLNENLTELARAIKGSALKLKKDGKLHSVFTKDGFVQVKTRAEDEARPVLSMEQLTN</sequence>
<feature type="coiled-coil region" evidence="1">
    <location>
        <begin position="157"/>
        <end position="195"/>
    </location>
</feature>
<reference evidence="2 3" key="1">
    <citation type="submission" date="2024-05" db="EMBL/GenBank/DDBJ databases">
        <title>Culex pipiens pipiens assembly and annotation.</title>
        <authorList>
            <person name="Alout H."/>
            <person name="Durand T."/>
        </authorList>
    </citation>
    <scope>NUCLEOTIDE SEQUENCE [LARGE SCALE GENOMIC DNA]</scope>
    <source>
        <strain evidence="2">HA-2024</strain>
        <tissue evidence="2">Whole body</tissue>
    </source>
</reference>
<dbReference type="EMBL" id="JBEHCU010013243">
    <property type="protein sequence ID" value="KAL1374578.1"/>
    <property type="molecule type" value="Genomic_DNA"/>
</dbReference>
<keyword evidence="3" id="KW-1185">Reference proteome</keyword>
<dbReference type="AlphaFoldDB" id="A0ABD1CE23"/>
<accession>A0ABD1CE23</accession>
<proteinExistence type="predicted"/>
<evidence type="ECO:0000313" key="3">
    <source>
        <dbReference type="Proteomes" id="UP001562425"/>
    </source>
</evidence>
<evidence type="ECO:0000313" key="2">
    <source>
        <dbReference type="EMBL" id="KAL1374578.1"/>
    </source>
</evidence>
<keyword evidence="1" id="KW-0175">Coiled coil</keyword>
<comment type="caution">
    <text evidence="2">The sequence shown here is derived from an EMBL/GenBank/DDBJ whole genome shotgun (WGS) entry which is preliminary data.</text>
</comment>
<protein>
    <submittedName>
        <fullName evidence="2">Uncharacterized protein</fullName>
    </submittedName>
</protein>
<evidence type="ECO:0000256" key="1">
    <source>
        <dbReference type="SAM" id="Coils"/>
    </source>
</evidence>
<organism evidence="2 3">
    <name type="scientific">Culex pipiens pipiens</name>
    <name type="common">Northern house mosquito</name>
    <dbReference type="NCBI Taxonomy" id="38569"/>
    <lineage>
        <taxon>Eukaryota</taxon>
        <taxon>Metazoa</taxon>
        <taxon>Ecdysozoa</taxon>
        <taxon>Arthropoda</taxon>
        <taxon>Hexapoda</taxon>
        <taxon>Insecta</taxon>
        <taxon>Pterygota</taxon>
        <taxon>Neoptera</taxon>
        <taxon>Endopterygota</taxon>
        <taxon>Diptera</taxon>
        <taxon>Nematocera</taxon>
        <taxon>Culicoidea</taxon>
        <taxon>Culicidae</taxon>
        <taxon>Culicinae</taxon>
        <taxon>Culicini</taxon>
        <taxon>Culex</taxon>
        <taxon>Culex</taxon>
    </lineage>
</organism>
<name>A0ABD1CE23_CULPP</name>
<gene>
    <name evidence="2" type="ORF">pipiens_018012</name>
</gene>